<evidence type="ECO:0000313" key="2">
    <source>
        <dbReference type="EMBL" id="GAA2631408.1"/>
    </source>
</evidence>
<feature type="compositionally biased region" description="Polar residues" evidence="1">
    <location>
        <begin position="121"/>
        <end position="132"/>
    </location>
</feature>
<name>A0ABP6D1J0_9ACTN</name>
<sequence length="132" mass="14749">MTTRSSNEGAGLPISFERRFRPWRYNVSHSELSLRSVDGADIIEIQFFGVMGMKLKTVYERLDITLADGPETAEILTFSGVPGSQTAKVRCLTLNDDSFVACLRFSAWARPRDTERDPSGLPQSESTLLFRG</sequence>
<gene>
    <name evidence="2" type="ORF">GCM10010411_81890</name>
</gene>
<dbReference type="Proteomes" id="UP001501509">
    <property type="component" value="Unassembled WGS sequence"/>
</dbReference>
<organism evidence="2 3">
    <name type="scientific">Actinomadura fulvescens</name>
    <dbReference type="NCBI Taxonomy" id="46160"/>
    <lineage>
        <taxon>Bacteria</taxon>
        <taxon>Bacillati</taxon>
        <taxon>Actinomycetota</taxon>
        <taxon>Actinomycetes</taxon>
        <taxon>Streptosporangiales</taxon>
        <taxon>Thermomonosporaceae</taxon>
        <taxon>Actinomadura</taxon>
    </lineage>
</organism>
<reference evidence="3" key="1">
    <citation type="journal article" date="2019" name="Int. J. Syst. Evol. Microbiol.">
        <title>The Global Catalogue of Microorganisms (GCM) 10K type strain sequencing project: providing services to taxonomists for standard genome sequencing and annotation.</title>
        <authorList>
            <consortium name="The Broad Institute Genomics Platform"/>
            <consortium name="The Broad Institute Genome Sequencing Center for Infectious Disease"/>
            <person name="Wu L."/>
            <person name="Ma J."/>
        </authorList>
    </citation>
    <scope>NUCLEOTIDE SEQUENCE [LARGE SCALE GENOMIC DNA]</scope>
    <source>
        <strain evidence="3">JCM 6833</strain>
    </source>
</reference>
<accession>A0ABP6D1J0</accession>
<dbReference type="RefSeq" id="WP_344547896.1">
    <property type="nucleotide sequence ID" value="NZ_BAAATD010000016.1"/>
</dbReference>
<evidence type="ECO:0000313" key="3">
    <source>
        <dbReference type="Proteomes" id="UP001501509"/>
    </source>
</evidence>
<proteinExistence type="predicted"/>
<comment type="caution">
    <text evidence="2">The sequence shown here is derived from an EMBL/GenBank/DDBJ whole genome shotgun (WGS) entry which is preliminary data.</text>
</comment>
<evidence type="ECO:0000256" key="1">
    <source>
        <dbReference type="SAM" id="MobiDB-lite"/>
    </source>
</evidence>
<feature type="region of interest" description="Disordered" evidence="1">
    <location>
        <begin position="112"/>
        <end position="132"/>
    </location>
</feature>
<dbReference type="EMBL" id="BAAATD010000016">
    <property type="protein sequence ID" value="GAA2631408.1"/>
    <property type="molecule type" value="Genomic_DNA"/>
</dbReference>
<protein>
    <submittedName>
        <fullName evidence="2">Uncharacterized protein</fullName>
    </submittedName>
</protein>
<keyword evidence="3" id="KW-1185">Reference proteome</keyword>